<evidence type="ECO:0000313" key="2">
    <source>
        <dbReference type="Proteomes" id="UP000887013"/>
    </source>
</evidence>
<reference evidence="1" key="1">
    <citation type="submission" date="2020-08" db="EMBL/GenBank/DDBJ databases">
        <title>Multicomponent nature underlies the extraordinary mechanical properties of spider dragline silk.</title>
        <authorList>
            <person name="Kono N."/>
            <person name="Nakamura H."/>
            <person name="Mori M."/>
            <person name="Yoshida Y."/>
            <person name="Ohtoshi R."/>
            <person name="Malay A.D."/>
            <person name="Moran D.A.P."/>
            <person name="Tomita M."/>
            <person name="Numata K."/>
            <person name="Arakawa K."/>
        </authorList>
    </citation>
    <scope>NUCLEOTIDE SEQUENCE</scope>
</reference>
<proteinExistence type="predicted"/>
<name>A0A8X6TS39_NEPPI</name>
<protein>
    <submittedName>
        <fullName evidence="1">Uncharacterized protein</fullName>
    </submittedName>
</protein>
<dbReference type="Proteomes" id="UP000887013">
    <property type="component" value="Unassembled WGS sequence"/>
</dbReference>
<sequence>MRRNLHNYLSESSSVALKVLAASPTHLQSDKNVFLGNPEESCAIAERRSSFSDMLLKKDIKLAKENKEAVSD</sequence>
<gene>
    <name evidence="1" type="ORF">NPIL_653401</name>
</gene>
<organism evidence="1 2">
    <name type="scientific">Nephila pilipes</name>
    <name type="common">Giant wood spider</name>
    <name type="synonym">Nephila maculata</name>
    <dbReference type="NCBI Taxonomy" id="299642"/>
    <lineage>
        <taxon>Eukaryota</taxon>
        <taxon>Metazoa</taxon>
        <taxon>Ecdysozoa</taxon>
        <taxon>Arthropoda</taxon>
        <taxon>Chelicerata</taxon>
        <taxon>Arachnida</taxon>
        <taxon>Araneae</taxon>
        <taxon>Araneomorphae</taxon>
        <taxon>Entelegynae</taxon>
        <taxon>Araneoidea</taxon>
        <taxon>Nephilidae</taxon>
        <taxon>Nephila</taxon>
    </lineage>
</organism>
<comment type="caution">
    <text evidence="1">The sequence shown here is derived from an EMBL/GenBank/DDBJ whole genome shotgun (WGS) entry which is preliminary data.</text>
</comment>
<accession>A0A8X6TS39</accession>
<dbReference type="EMBL" id="BMAW01014950">
    <property type="protein sequence ID" value="GFT41293.1"/>
    <property type="molecule type" value="Genomic_DNA"/>
</dbReference>
<evidence type="ECO:0000313" key="1">
    <source>
        <dbReference type="EMBL" id="GFT41293.1"/>
    </source>
</evidence>
<keyword evidence="2" id="KW-1185">Reference proteome</keyword>
<dbReference type="AlphaFoldDB" id="A0A8X6TS39"/>